<keyword evidence="4" id="KW-1185">Reference proteome</keyword>
<accession>A0A1H6JE24</accession>
<evidence type="ECO:0000313" key="4">
    <source>
        <dbReference type="Proteomes" id="UP000182983"/>
    </source>
</evidence>
<feature type="region of interest" description="Disordered" evidence="1">
    <location>
        <begin position="92"/>
        <end position="117"/>
    </location>
</feature>
<dbReference type="Proteomes" id="UP000182983">
    <property type="component" value="Unassembled WGS sequence"/>
</dbReference>
<gene>
    <name evidence="3" type="ORF">SAMN04244559_03135</name>
</gene>
<feature type="chain" id="PRO_5010260180" evidence="2">
    <location>
        <begin position="33"/>
        <end position="117"/>
    </location>
</feature>
<feature type="compositionally biased region" description="Polar residues" evidence="1">
    <location>
        <begin position="105"/>
        <end position="117"/>
    </location>
</feature>
<dbReference type="AlphaFoldDB" id="A0A1H6JE24"/>
<dbReference type="RefSeq" id="WP_211656788.1">
    <property type="nucleotide sequence ID" value="NZ_FNWO01000016.1"/>
</dbReference>
<evidence type="ECO:0000256" key="2">
    <source>
        <dbReference type="SAM" id="SignalP"/>
    </source>
</evidence>
<feature type="signal peptide" evidence="2">
    <location>
        <begin position="1"/>
        <end position="32"/>
    </location>
</feature>
<name>A0A1H6JE24_MAGFU</name>
<sequence>MEAKTVQRMRLPVLIGLFLVSDAVLAPPAARAEDTCVEVEIGGEKTPNLSCLNQSLRRKAAEVRPLDTAPPLDAASPSVKTGGFNLPALKQQYGPNFGKSAQPYRPTQTYPSPTSGK</sequence>
<dbReference type="EMBL" id="FNWO01000016">
    <property type="protein sequence ID" value="SEH60481.1"/>
    <property type="molecule type" value="Genomic_DNA"/>
</dbReference>
<organism evidence="3 4">
    <name type="scientific">Magnetospirillum fulvum</name>
    <name type="common">Rhodospirillum fulvum</name>
    <dbReference type="NCBI Taxonomy" id="1082"/>
    <lineage>
        <taxon>Bacteria</taxon>
        <taxon>Pseudomonadati</taxon>
        <taxon>Pseudomonadota</taxon>
        <taxon>Alphaproteobacteria</taxon>
        <taxon>Rhodospirillales</taxon>
        <taxon>Rhodospirillaceae</taxon>
        <taxon>Magnetospirillum</taxon>
    </lineage>
</organism>
<keyword evidence="2" id="KW-0732">Signal</keyword>
<proteinExistence type="predicted"/>
<evidence type="ECO:0000313" key="3">
    <source>
        <dbReference type="EMBL" id="SEH60481.1"/>
    </source>
</evidence>
<evidence type="ECO:0000256" key="1">
    <source>
        <dbReference type="SAM" id="MobiDB-lite"/>
    </source>
</evidence>
<reference evidence="4" key="1">
    <citation type="submission" date="2016-10" db="EMBL/GenBank/DDBJ databases">
        <authorList>
            <person name="Varghese N."/>
            <person name="Submissions S."/>
        </authorList>
    </citation>
    <scope>NUCLEOTIDE SEQUENCE [LARGE SCALE GENOMIC DNA]</scope>
    <source>
        <strain evidence="4">DSM 13234</strain>
    </source>
</reference>
<protein>
    <submittedName>
        <fullName evidence="3">Uncharacterized protein</fullName>
    </submittedName>
</protein>